<evidence type="ECO:0000313" key="2">
    <source>
        <dbReference type="Proteomes" id="UP000216207"/>
    </source>
</evidence>
<gene>
    <name evidence="1" type="ORF">CHH72_16405</name>
</gene>
<sequence length="162" mass="18640">MADYKYIGITTYIKDTEENRMKLGFLAEEALCGLRDKLLDGLFDEHKITNEVFMVEISEEYQYLVDNSGFTSGINGSYPNGTPTQNQEMHMQVGNVKGIDLIRLYVPIISKREAESYAYRALQPVLERLYGEDLLTMKIKEGMEYDNYAVLEERVVLSAKRD</sequence>
<dbReference type="Proteomes" id="UP000216207">
    <property type="component" value="Unassembled WGS sequence"/>
</dbReference>
<reference evidence="1 2" key="1">
    <citation type="submission" date="2017-07" db="EMBL/GenBank/DDBJ databases">
        <title>Isolation and whole genome analysis of endospore-forming bacteria from heroin.</title>
        <authorList>
            <person name="Kalinowski J."/>
            <person name="Ahrens B."/>
            <person name="Al-Dilaimi A."/>
            <person name="Winkler A."/>
            <person name="Wibberg D."/>
            <person name="Schleenbecker U."/>
            <person name="Ruckert C."/>
            <person name="Wolfel R."/>
            <person name="Grass G."/>
        </authorList>
    </citation>
    <scope>NUCLEOTIDE SEQUENCE [LARGE SCALE GENOMIC DNA]</scope>
    <source>
        <strain evidence="1 2">7539</strain>
    </source>
</reference>
<proteinExistence type="predicted"/>
<name>A0A268NWC7_SHOCL</name>
<comment type="caution">
    <text evidence="1">The sequence shown here is derived from an EMBL/GenBank/DDBJ whole genome shotgun (WGS) entry which is preliminary data.</text>
</comment>
<dbReference type="RefSeq" id="WP_095326957.1">
    <property type="nucleotide sequence ID" value="NZ_NPCC01000028.1"/>
</dbReference>
<evidence type="ECO:0000313" key="1">
    <source>
        <dbReference type="EMBL" id="PAE87812.1"/>
    </source>
</evidence>
<organism evidence="1 2">
    <name type="scientific">Shouchella clausii</name>
    <name type="common">Alkalihalobacillus clausii</name>
    <dbReference type="NCBI Taxonomy" id="79880"/>
    <lineage>
        <taxon>Bacteria</taxon>
        <taxon>Bacillati</taxon>
        <taxon>Bacillota</taxon>
        <taxon>Bacilli</taxon>
        <taxon>Bacillales</taxon>
        <taxon>Bacillaceae</taxon>
        <taxon>Shouchella</taxon>
    </lineage>
</organism>
<dbReference type="AlphaFoldDB" id="A0A268NWC7"/>
<accession>A0A268NWC7</accession>
<protein>
    <submittedName>
        <fullName evidence="1">Uncharacterized protein</fullName>
    </submittedName>
</protein>
<dbReference type="EMBL" id="NPCC01000028">
    <property type="protein sequence ID" value="PAE87812.1"/>
    <property type="molecule type" value="Genomic_DNA"/>
</dbReference>